<dbReference type="AlphaFoldDB" id="A0A380ZSA9"/>
<evidence type="ECO:0000313" key="9">
    <source>
        <dbReference type="Proteomes" id="UP000255515"/>
    </source>
</evidence>
<evidence type="ECO:0000256" key="5">
    <source>
        <dbReference type="ARBA" id="ARBA00023136"/>
    </source>
</evidence>
<sequence length="115" mass="13736">MRTFVEKLRQRYGDDKLMVWFKKTCLWEAISCFLLYGIAMIWKRYDDSLASTIFIIIVGNIHGLFFTLYLLLCLPARKIYDWDDEDFVFALLSAFFPFATIWVDKKLAQLDRNED</sequence>
<feature type="transmembrane region" description="Helical" evidence="6">
    <location>
        <begin position="86"/>
        <end position="103"/>
    </location>
</feature>
<feature type="transmembrane region" description="Helical" evidence="6">
    <location>
        <begin position="48"/>
        <end position="74"/>
    </location>
</feature>
<dbReference type="EMBL" id="UFTJ01000003">
    <property type="protein sequence ID" value="SUV52237.1"/>
    <property type="molecule type" value="Genomic_DNA"/>
</dbReference>
<keyword evidence="4 6" id="KW-1133">Transmembrane helix</keyword>
<dbReference type="Proteomes" id="UP000255515">
    <property type="component" value="Unassembled WGS sequence"/>
</dbReference>
<keyword evidence="3 6" id="KW-0812">Transmembrane</keyword>
<evidence type="ECO:0000313" key="8">
    <source>
        <dbReference type="EMBL" id="SUV52237.1"/>
    </source>
</evidence>
<dbReference type="InterPro" id="IPR023845">
    <property type="entry name" value="DUF3817_TM"/>
</dbReference>
<dbReference type="Pfam" id="PF12823">
    <property type="entry name" value="DUF3817"/>
    <property type="match status" value="1"/>
</dbReference>
<organism evidence="8 9">
    <name type="scientific">Bergeyella zoohelcum</name>
    <dbReference type="NCBI Taxonomy" id="1015"/>
    <lineage>
        <taxon>Bacteria</taxon>
        <taxon>Pseudomonadati</taxon>
        <taxon>Bacteroidota</taxon>
        <taxon>Flavobacteriia</taxon>
        <taxon>Flavobacteriales</taxon>
        <taxon>Weeksellaceae</taxon>
        <taxon>Bergeyella</taxon>
    </lineage>
</organism>
<keyword evidence="2" id="KW-1003">Cell membrane</keyword>
<dbReference type="NCBIfam" id="TIGR03954">
    <property type="entry name" value="integ_memb_HG"/>
    <property type="match status" value="1"/>
</dbReference>
<feature type="domain" description="DUF3817" evidence="7">
    <location>
        <begin position="20"/>
        <end position="108"/>
    </location>
</feature>
<evidence type="ECO:0000256" key="4">
    <source>
        <dbReference type="ARBA" id="ARBA00022989"/>
    </source>
</evidence>
<proteinExistence type="predicted"/>
<evidence type="ECO:0000256" key="3">
    <source>
        <dbReference type="ARBA" id="ARBA00022692"/>
    </source>
</evidence>
<feature type="transmembrane region" description="Helical" evidence="6">
    <location>
        <begin position="20"/>
        <end position="42"/>
    </location>
</feature>
<evidence type="ECO:0000256" key="6">
    <source>
        <dbReference type="SAM" id="Phobius"/>
    </source>
</evidence>
<evidence type="ECO:0000256" key="1">
    <source>
        <dbReference type="ARBA" id="ARBA00004651"/>
    </source>
</evidence>
<reference evidence="8 9" key="1">
    <citation type="submission" date="2018-06" db="EMBL/GenBank/DDBJ databases">
        <authorList>
            <consortium name="Pathogen Informatics"/>
            <person name="Doyle S."/>
        </authorList>
    </citation>
    <scope>NUCLEOTIDE SEQUENCE [LARGE SCALE GENOMIC DNA]</scope>
    <source>
        <strain evidence="8 9">NCTC11661</strain>
    </source>
</reference>
<protein>
    <submittedName>
        <fullName evidence="8">Integral membrane protein</fullName>
    </submittedName>
</protein>
<keyword evidence="5 6" id="KW-0472">Membrane</keyword>
<dbReference type="GO" id="GO:0005886">
    <property type="term" value="C:plasma membrane"/>
    <property type="evidence" value="ECO:0007669"/>
    <property type="project" value="UniProtKB-SubCell"/>
</dbReference>
<evidence type="ECO:0000259" key="7">
    <source>
        <dbReference type="Pfam" id="PF12823"/>
    </source>
</evidence>
<evidence type="ECO:0000256" key="2">
    <source>
        <dbReference type="ARBA" id="ARBA00022475"/>
    </source>
</evidence>
<accession>A0A380ZSA9</accession>
<dbReference type="RefSeq" id="WP_002664859.1">
    <property type="nucleotide sequence ID" value="NZ_UFTJ01000003.1"/>
</dbReference>
<name>A0A380ZSA9_9FLAO</name>
<gene>
    <name evidence="8" type="ORF">NCTC11661_01445</name>
</gene>
<comment type="subcellular location">
    <subcellularLocation>
        <location evidence="1">Cell membrane</location>
        <topology evidence="1">Multi-pass membrane protein</topology>
    </subcellularLocation>
</comment>